<organism evidence="2 3">
    <name type="scientific">Silvanigrella aquatica</name>
    <dbReference type="NCBI Taxonomy" id="1915309"/>
    <lineage>
        <taxon>Bacteria</taxon>
        <taxon>Pseudomonadati</taxon>
        <taxon>Bdellovibrionota</taxon>
        <taxon>Oligoflexia</taxon>
        <taxon>Silvanigrellales</taxon>
        <taxon>Silvanigrellaceae</taxon>
        <taxon>Silvanigrella</taxon>
    </lineage>
</organism>
<gene>
    <name evidence="2" type="ORF">AXG55_14560</name>
</gene>
<evidence type="ECO:0000256" key="1">
    <source>
        <dbReference type="SAM" id="Coils"/>
    </source>
</evidence>
<keyword evidence="1" id="KW-0175">Coiled coil</keyword>
<sequence length="99" mass="11548">MAKKVEKNEVSKLRKYADFFPEKNSIDKELLEIFFPENGFQHDSLGLMTLNTNDTIKSALIYFKKNVIDVEKQAKKLEQNKVKVAEKEVKEKNSKINLE</sequence>
<dbReference type="KEGG" id="saqi:AXG55_14560"/>
<dbReference type="AlphaFoldDB" id="A0A1L4D4V9"/>
<feature type="coiled-coil region" evidence="1">
    <location>
        <begin position="67"/>
        <end position="95"/>
    </location>
</feature>
<keyword evidence="2" id="KW-0614">Plasmid</keyword>
<dbReference type="OrthoDB" id="9882951at2"/>
<dbReference type="Proteomes" id="UP000184731">
    <property type="component" value="Plasmid pnonnen1"/>
</dbReference>
<evidence type="ECO:0000313" key="3">
    <source>
        <dbReference type="Proteomes" id="UP000184731"/>
    </source>
</evidence>
<name>A0A1L4D4V9_9BACT</name>
<dbReference type="RefSeq" id="WP_148698905.1">
    <property type="nucleotide sequence ID" value="NZ_CP017835.1"/>
</dbReference>
<geneLocation type="plasmid" evidence="3">
    <name>pnonnen1</name>
</geneLocation>
<accession>A0A1L4D4V9</accession>
<evidence type="ECO:0000313" key="2">
    <source>
        <dbReference type="EMBL" id="APJ05241.1"/>
    </source>
</evidence>
<keyword evidence="3" id="KW-1185">Reference proteome</keyword>
<protein>
    <submittedName>
        <fullName evidence="2">Uncharacterized protein</fullName>
    </submittedName>
</protein>
<reference evidence="2 3" key="1">
    <citation type="submission" date="2016-10" db="EMBL/GenBank/DDBJ databases">
        <title>Silvanigrella aquatica sp. nov., isolated from a freshwater lake located in the Black Forest, Germany, description of Silvanigrellaceae fam. nov., Silvanigrellales ord. nov., reclassification of the order Bdellovibrionales in the class Oligoflexia, reclassification of the families Bacteriovoracaceae and Halobacteriovoraceae in the new order Bacteriovoracales ord. nov., and reclassification of the family Pseudobacteriovoracaceae in the order Oligoflexiales.</title>
        <authorList>
            <person name="Hahn M.W."/>
            <person name="Schmidt J."/>
            <person name="Koll U."/>
            <person name="Rohde M."/>
            <person name="Verbag S."/>
            <person name="Pitt A."/>
            <person name="Nakai R."/>
            <person name="Naganuma T."/>
            <person name="Lang E."/>
        </authorList>
    </citation>
    <scope>NUCLEOTIDE SEQUENCE [LARGE SCALE GENOMIC DNA]</scope>
    <source>
        <strain evidence="2 3">MWH-Nonnen-W8red</strain>
        <plasmid evidence="3">Plasmid pnonnen1</plasmid>
    </source>
</reference>
<proteinExistence type="predicted"/>
<dbReference type="EMBL" id="CP017835">
    <property type="protein sequence ID" value="APJ05241.1"/>
    <property type="molecule type" value="Genomic_DNA"/>
</dbReference>